<name>A0AAQ3MK24_VIGMU</name>
<reference evidence="2 3" key="1">
    <citation type="journal article" date="2023" name="Life. Sci Alliance">
        <title>Evolutionary insights into 3D genome organization and epigenetic landscape of Vigna mungo.</title>
        <authorList>
            <person name="Junaid A."/>
            <person name="Singh B."/>
            <person name="Bhatia S."/>
        </authorList>
    </citation>
    <scope>NUCLEOTIDE SEQUENCE [LARGE SCALE GENOMIC DNA]</scope>
    <source>
        <strain evidence="2">Urdbean</strain>
    </source>
</reference>
<feature type="region of interest" description="Disordered" evidence="1">
    <location>
        <begin position="248"/>
        <end position="288"/>
    </location>
</feature>
<evidence type="ECO:0000313" key="2">
    <source>
        <dbReference type="EMBL" id="WVY91799.1"/>
    </source>
</evidence>
<sequence length="349" mass="38655">MTFRNCFPGSLHFAGETTRVPSQIFTIRRRSVAVKHGRFHIIDNIARDISRFTLRLPDANPGETLVIIYAPSSVNGETLHAEILAPEQTMLNLHNTVTLGDPVLPLPLVTVPVGPHQSALAVNHTVLPFSDVLVPVLPDVTSVTVLHVALPTPFVQVPVRVALLPKPVFPVGDPRPTVGVAVGSDEGSKPFHSTRFELALIGRTRGPREFPLAGGLSPLPLTLVHAPVRPQVLPRSVRNVSGEAPGVEVAVRKNTLNRRSRQRRQRQRGGRHSPRKSLRTAPSRDNHRWCRGQRRAGDITRERFAHSLLTLRWATVWLFRSLQQLLNQCISAAARAMLRRRVTCALLLQ</sequence>
<keyword evidence="3" id="KW-1185">Reference proteome</keyword>
<accession>A0AAQ3MK24</accession>
<feature type="compositionally biased region" description="Basic residues" evidence="1">
    <location>
        <begin position="255"/>
        <end position="278"/>
    </location>
</feature>
<dbReference type="Proteomes" id="UP001374535">
    <property type="component" value="Chromosome 11"/>
</dbReference>
<evidence type="ECO:0000256" key="1">
    <source>
        <dbReference type="SAM" id="MobiDB-lite"/>
    </source>
</evidence>
<dbReference type="EMBL" id="CP144690">
    <property type="protein sequence ID" value="WVY91799.1"/>
    <property type="molecule type" value="Genomic_DNA"/>
</dbReference>
<organism evidence="2 3">
    <name type="scientific">Vigna mungo</name>
    <name type="common">Black gram</name>
    <name type="synonym">Phaseolus mungo</name>
    <dbReference type="NCBI Taxonomy" id="3915"/>
    <lineage>
        <taxon>Eukaryota</taxon>
        <taxon>Viridiplantae</taxon>
        <taxon>Streptophyta</taxon>
        <taxon>Embryophyta</taxon>
        <taxon>Tracheophyta</taxon>
        <taxon>Spermatophyta</taxon>
        <taxon>Magnoliopsida</taxon>
        <taxon>eudicotyledons</taxon>
        <taxon>Gunneridae</taxon>
        <taxon>Pentapetalae</taxon>
        <taxon>rosids</taxon>
        <taxon>fabids</taxon>
        <taxon>Fabales</taxon>
        <taxon>Fabaceae</taxon>
        <taxon>Papilionoideae</taxon>
        <taxon>50 kb inversion clade</taxon>
        <taxon>NPAAA clade</taxon>
        <taxon>indigoferoid/millettioid clade</taxon>
        <taxon>Phaseoleae</taxon>
        <taxon>Vigna</taxon>
    </lineage>
</organism>
<dbReference type="AlphaFoldDB" id="A0AAQ3MK24"/>
<gene>
    <name evidence="2" type="ORF">V8G54_037313</name>
</gene>
<protein>
    <submittedName>
        <fullName evidence="2">Uncharacterized protein</fullName>
    </submittedName>
</protein>
<proteinExistence type="predicted"/>
<evidence type="ECO:0000313" key="3">
    <source>
        <dbReference type="Proteomes" id="UP001374535"/>
    </source>
</evidence>